<dbReference type="InterPro" id="IPR045351">
    <property type="entry name" value="DUF6531"/>
</dbReference>
<dbReference type="InterPro" id="IPR018712">
    <property type="entry name" value="Tle1-like_cat"/>
</dbReference>
<organism evidence="5 6">
    <name type="scientific">Eoetvoesiella caeni</name>
    <dbReference type="NCBI Taxonomy" id="645616"/>
    <lineage>
        <taxon>Bacteria</taxon>
        <taxon>Pseudomonadati</taxon>
        <taxon>Pseudomonadota</taxon>
        <taxon>Betaproteobacteria</taxon>
        <taxon>Burkholderiales</taxon>
        <taxon>Alcaligenaceae</taxon>
        <taxon>Eoetvoesiella</taxon>
    </lineage>
</organism>
<feature type="region of interest" description="Disordered" evidence="1">
    <location>
        <begin position="1197"/>
        <end position="1216"/>
    </location>
</feature>
<keyword evidence="2" id="KW-0732">Signal</keyword>
<evidence type="ECO:0000259" key="4">
    <source>
        <dbReference type="Pfam" id="PF20148"/>
    </source>
</evidence>
<evidence type="ECO:0000313" key="6">
    <source>
        <dbReference type="Proteomes" id="UP000253628"/>
    </source>
</evidence>
<feature type="domain" description="T6SS Phospholipase effector Tle1-like catalytic" evidence="3">
    <location>
        <begin position="1049"/>
        <end position="1151"/>
    </location>
</feature>
<dbReference type="Gene3D" id="2.180.10.10">
    <property type="entry name" value="RHS repeat-associated core"/>
    <property type="match status" value="1"/>
</dbReference>
<dbReference type="OrthoDB" id="5445630at2"/>
<dbReference type="NCBIfam" id="TIGR03696">
    <property type="entry name" value="Rhs_assc_core"/>
    <property type="match status" value="1"/>
</dbReference>
<dbReference type="Pfam" id="PF20148">
    <property type="entry name" value="DUF6531"/>
    <property type="match status" value="1"/>
</dbReference>
<feature type="signal peptide" evidence="2">
    <location>
        <begin position="1"/>
        <end position="20"/>
    </location>
</feature>
<evidence type="ECO:0000313" key="5">
    <source>
        <dbReference type="EMBL" id="RBP42132.1"/>
    </source>
</evidence>
<dbReference type="EMBL" id="QNRQ01000002">
    <property type="protein sequence ID" value="RBP42132.1"/>
    <property type="molecule type" value="Genomic_DNA"/>
</dbReference>
<name>A0A366HIN2_9BURK</name>
<accession>A0A366HIN2</accession>
<evidence type="ECO:0000259" key="3">
    <source>
        <dbReference type="Pfam" id="PF09994"/>
    </source>
</evidence>
<feature type="compositionally biased region" description="Low complexity" evidence="1">
    <location>
        <begin position="668"/>
        <end position="683"/>
    </location>
</feature>
<dbReference type="InterPro" id="IPR050708">
    <property type="entry name" value="T6SS_VgrG/RHS"/>
</dbReference>
<keyword evidence="6" id="KW-1185">Reference proteome</keyword>
<feature type="region of interest" description="Disordered" evidence="1">
    <location>
        <begin position="235"/>
        <end position="255"/>
    </location>
</feature>
<dbReference type="RefSeq" id="WP_113932338.1">
    <property type="nucleotide sequence ID" value="NZ_JACCEU010000002.1"/>
</dbReference>
<evidence type="ECO:0000256" key="2">
    <source>
        <dbReference type="SAM" id="SignalP"/>
    </source>
</evidence>
<evidence type="ECO:0000256" key="1">
    <source>
        <dbReference type="SAM" id="MobiDB-lite"/>
    </source>
</evidence>
<dbReference type="AlphaFoldDB" id="A0A366HIN2"/>
<comment type="caution">
    <text evidence="5">The sequence shown here is derived from an EMBL/GenBank/DDBJ whole genome shotgun (WGS) entry which is preliminary data.</text>
</comment>
<dbReference type="PANTHER" id="PTHR32305:SF15">
    <property type="entry name" value="PROTEIN RHSA-RELATED"/>
    <property type="match status" value="1"/>
</dbReference>
<sequence>MTRIFLGLVAALTFSCTSVADLVCQPSTLGSPCGVGGIATQAAPEPGLNLGAGNPVHLATGNKYQLEHDLPPQPRAPLLEVARHYNALDRRPSPLGQGWALAYDTRVHLVANRWQIVQADGSRIIFSGQQEDVRTNAHGRLQRQESQWLWTWPDGRQLQFNSHGLLVRVARTSSSGPSLNIERHDQAGPMSGSIKQITDNNGRALVFTYSVHQQRAYLRSIDTPAGRFHYQYEPAEQKPAQQESAEPGTAPATPGMLRLQSVTRPDGMQRRYLYEPEHQAGNAFHLTGIEIVSVDRKETQRINTWAYDAQGRAVLSIEGGPASDKNKLRIEYVRTASVRQSGLTIVHGEQGRTTRFRVAQQGGRHVLLGVEGAPCPGCAAPGTQASYDVRGRLIQVNGMLIRRHPQGGIRQLVPAAAGWPGLVLDYSESGLRTSWRSAATGTERAIYGARGQLLRRVFANDDRWDYRHDAAGRLVAVAAGNAQPEARLSWHGQNLLRIEHPNETDTRQYDQDNRLAARTVQRNAAGIPALYTERYGYDGHNRLTVQHLPEGGKLVYRWGAQQRLLGIVWHDVQGKSHTVIQSLPSQPGYEYGNELRLHTTLQHGQARQLALRDQHGRLLWLQRQDYDKQGRVHHETHHTPVAGHTETWRYAYDRASRLIGAERQDATAQAPSRAPGSAAPSQPMSNNGLGVQAAMHWYAWNQDGSLAALLTGGATEKPRMEYDPSGLPTRVGVITPRYNPQRRLSAIERNDMQLAAYKHNVFGHRVRKRTAAGATDYFYTGNKLTAEARHNAHATQAPRITRRYVYAHDVLVGLVDYSGHNGHGRLYAVHADLLGAPRLLTDEHQAVRWFARYSPTGQAEQLAGDMALDIRLPGQIHDAETGWHDNLLRTYLPAWGHYSEPDPLGPTPGSQMRGYAAQQPRKYIDPTGLLLFAFDGTRNNPQTQTNVWKMSQRYLDGPVFYHSGPGNAHYTDWDSVTAYSAARILDTQWAHLLNALGRPPAAPNETIPIDIIGFSRGASLARHFGNLINNHVDQGLFSYQDELRGLVTACVDLRFMGLFDTVAQFGLGGLRNADYDLSIAPAWGWVAHAVALQEHRWYFPLSSVQNAGNNTIEAPFIGAHADIGGGVGHAAPAGTEPAGGDLSDVALNWMLWQARSVALHFGEGDPSQSEITDPIVHDQRPPVIRVQGSDRPVDAADGNRLHRHQNEHPRLGSAQRQATEQLIDRHESWQLGSTNEVGIVDMAGYALWLQTELGWTSLPA</sequence>
<dbReference type="Pfam" id="PF09994">
    <property type="entry name" value="T6SS_Tle1-like_cat"/>
    <property type="match status" value="1"/>
</dbReference>
<gene>
    <name evidence="5" type="ORF">DFR37_102518</name>
</gene>
<dbReference type="PROSITE" id="PS51257">
    <property type="entry name" value="PROKAR_LIPOPROTEIN"/>
    <property type="match status" value="1"/>
</dbReference>
<feature type="region of interest" description="Disordered" evidence="1">
    <location>
        <begin position="663"/>
        <end position="687"/>
    </location>
</feature>
<dbReference type="InterPro" id="IPR022385">
    <property type="entry name" value="Rhs_assc_core"/>
</dbReference>
<proteinExistence type="predicted"/>
<feature type="chain" id="PRO_5016769854" evidence="2">
    <location>
        <begin position="21"/>
        <end position="1260"/>
    </location>
</feature>
<dbReference type="Proteomes" id="UP000253628">
    <property type="component" value="Unassembled WGS sequence"/>
</dbReference>
<protein>
    <submittedName>
        <fullName evidence="5">RHS repeat-associated protein</fullName>
    </submittedName>
</protein>
<reference evidence="5 6" key="1">
    <citation type="submission" date="2018-06" db="EMBL/GenBank/DDBJ databases">
        <title>Genomic Encyclopedia of Type Strains, Phase IV (KMG-IV): sequencing the most valuable type-strain genomes for metagenomic binning, comparative biology and taxonomic classification.</title>
        <authorList>
            <person name="Goeker M."/>
        </authorList>
    </citation>
    <scope>NUCLEOTIDE SEQUENCE [LARGE SCALE GENOMIC DNA]</scope>
    <source>
        <strain evidence="5 6">DSM 25520</strain>
    </source>
</reference>
<feature type="compositionally biased region" description="Basic and acidic residues" evidence="1">
    <location>
        <begin position="1197"/>
        <end position="1210"/>
    </location>
</feature>
<dbReference type="PANTHER" id="PTHR32305">
    <property type="match status" value="1"/>
</dbReference>
<feature type="domain" description="DUF6531" evidence="4">
    <location>
        <begin position="53"/>
        <end position="126"/>
    </location>
</feature>